<keyword evidence="5 12" id="KW-0658">Purine biosynthesis</keyword>
<dbReference type="Gene3D" id="3.40.50.10860">
    <property type="entry name" value="Leucine Dehydrogenase, chain A, domain 1"/>
    <property type="match status" value="1"/>
</dbReference>
<dbReference type="SUPFAM" id="SSF53223">
    <property type="entry name" value="Aminoacid dehydrogenase-like, N-terminal domain"/>
    <property type="match status" value="1"/>
</dbReference>
<evidence type="ECO:0000256" key="11">
    <source>
        <dbReference type="ARBA" id="ARBA00023268"/>
    </source>
</evidence>
<dbReference type="HAMAP" id="MF_01576">
    <property type="entry name" value="THF_DHG_CYH"/>
    <property type="match status" value="1"/>
</dbReference>
<evidence type="ECO:0000256" key="8">
    <source>
        <dbReference type="ARBA" id="ARBA00023002"/>
    </source>
</evidence>
<dbReference type="GO" id="GO:0004488">
    <property type="term" value="F:methylenetetrahydrofolate dehydrogenase (NADP+) activity"/>
    <property type="evidence" value="ECO:0007669"/>
    <property type="project" value="UniProtKB-UniRule"/>
</dbReference>
<dbReference type="GO" id="GO:0004477">
    <property type="term" value="F:methenyltetrahydrofolate cyclohydrolase activity"/>
    <property type="evidence" value="ECO:0007669"/>
    <property type="project" value="UniProtKB-UniRule"/>
</dbReference>
<keyword evidence="6 12" id="KW-0378">Hydrolase</keyword>
<dbReference type="SUPFAM" id="SSF51735">
    <property type="entry name" value="NAD(P)-binding Rossmann-fold domains"/>
    <property type="match status" value="1"/>
</dbReference>
<comment type="caution">
    <text evidence="12">Lacks conserved residue(s) required for the propagation of feature annotation.</text>
</comment>
<evidence type="ECO:0000256" key="12">
    <source>
        <dbReference type="HAMAP-Rule" id="MF_01576"/>
    </source>
</evidence>
<dbReference type="Gene3D" id="3.40.50.720">
    <property type="entry name" value="NAD(P)-binding Rossmann-like Domain"/>
    <property type="match status" value="1"/>
</dbReference>
<evidence type="ECO:0000256" key="3">
    <source>
        <dbReference type="ARBA" id="ARBA00022563"/>
    </source>
</evidence>
<keyword evidence="11 12" id="KW-0511">Multifunctional enzyme</keyword>
<dbReference type="EC" id="1.5.1.5" evidence="12"/>
<dbReference type="Pfam" id="PF02882">
    <property type="entry name" value="THF_DHG_CYH_C"/>
    <property type="match status" value="1"/>
</dbReference>
<accession>A0A7C1FHX5</accession>
<evidence type="ECO:0000256" key="7">
    <source>
        <dbReference type="ARBA" id="ARBA00022857"/>
    </source>
</evidence>
<evidence type="ECO:0000256" key="9">
    <source>
        <dbReference type="ARBA" id="ARBA00023102"/>
    </source>
</evidence>
<evidence type="ECO:0000256" key="6">
    <source>
        <dbReference type="ARBA" id="ARBA00022801"/>
    </source>
</evidence>
<keyword evidence="3 12" id="KW-0554">One-carbon metabolism</keyword>
<comment type="subunit">
    <text evidence="2 12">Homodimer.</text>
</comment>
<dbReference type="EC" id="3.5.4.9" evidence="12"/>
<feature type="domain" description="Tetrahydrofolate dehydrogenase/cyclohydrolase catalytic" evidence="13">
    <location>
        <begin position="6"/>
        <end position="121"/>
    </location>
</feature>
<dbReference type="InterPro" id="IPR046346">
    <property type="entry name" value="Aminoacid_DH-like_N_sf"/>
</dbReference>
<evidence type="ECO:0000256" key="10">
    <source>
        <dbReference type="ARBA" id="ARBA00023167"/>
    </source>
</evidence>
<dbReference type="PANTHER" id="PTHR48099">
    <property type="entry name" value="C-1-TETRAHYDROFOLATE SYNTHASE, CYTOPLASMIC-RELATED"/>
    <property type="match status" value="1"/>
</dbReference>
<dbReference type="PANTHER" id="PTHR48099:SF5">
    <property type="entry name" value="C-1-TETRAHYDROFOLATE SYNTHASE, CYTOPLASMIC"/>
    <property type="match status" value="1"/>
</dbReference>
<dbReference type="EMBL" id="DSMG01000179">
    <property type="protein sequence ID" value="HDX33237.1"/>
    <property type="molecule type" value="Genomic_DNA"/>
</dbReference>
<dbReference type="GO" id="GO:0035999">
    <property type="term" value="P:tetrahydrofolate interconversion"/>
    <property type="evidence" value="ECO:0007669"/>
    <property type="project" value="UniProtKB-UniRule"/>
</dbReference>
<feature type="binding site" evidence="12">
    <location>
        <position position="233"/>
    </location>
    <ligand>
        <name>NADP(+)</name>
        <dbReference type="ChEBI" id="CHEBI:58349"/>
    </ligand>
</feature>
<comment type="pathway">
    <text evidence="1 12">One-carbon metabolism; tetrahydrofolate interconversion.</text>
</comment>
<dbReference type="AlphaFoldDB" id="A0A7C1FHX5"/>
<evidence type="ECO:0000259" key="13">
    <source>
        <dbReference type="Pfam" id="PF00763"/>
    </source>
</evidence>
<evidence type="ECO:0000259" key="14">
    <source>
        <dbReference type="Pfam" id="PF02882"/>
    </source>
</evidence>
<dbReference type="FunFam" id="3.40.50.720:FF:000006">
    <property type="entry name" value="Bifunctional protein FolD"/>
    <property type="match status" value="1"/>
</dbReference>
<evidence type="ECO:0000256" key="2">
    <source>
        <dbReference type="ARBA" id="ARBA00011738"/>
    </source>
</evidence>
<feature type="domain" description="Tetrahydrofolate dehydrogenase/cyclohydrolase NAD(P)-binding" evidence="14">
    <location>
        <begin position="141"/>
        <end position="282"/>
    </location>
</feature>
<organism evidence="15">
    <name type="scientific">Caldilinea aerophila</name>
    <dbReference type="NCBI Taxonomy" id="133453"/>
    <lineage>
        <taxon>Bacteria</taxon>
        <taxon>Bacillati</taxon>
        <taxon>Chloroflexota</taxon>
        <taxon>Caldilineae</taxon>
        <taxon>Caldilineales</taxon>
        <taxon>Caldilineaceae</taxon>
        <taxon>Caldilinea</taxon>
    </lineage>
</organism>
<dbReference type="GO" id="GO:0006164">
    <property type="term" value="P:purine nucleotide biosynthetic process"/>
    <property type="evidence" value="ECO:0007669"/>
    <property type="project" value="UniProtKB-KW"/>
</dbReference>
<keyword evidence="7 12" id="KW-0521">NADP</keyword>
<sequence>MTAQLLDGRTLSRQIRDGLKEDFAAFRARTGVSPTLAVLYIGEDEASAGYARAIQKTCDSVGADFRKVELPYSTQQVEAEEVLRELNTSPEVHGIMILEPVPEHINHHALVDLLNPAKDVDGVHPLNAGRLAADRPPYFIPATPAGGIRLLEEAGVAFKGKEAVVVGRSDIVGKPMALLLLHRHCTVTLAHSRTVDLPAVCRRADILCLAVGRPEMVKADWIKPGAVVVDFGTTYTDDGLKGDCDQVGVAEVAGMLTPVPGGTGPMTNVMLMENLLRAAERAVSA</sequence>
<dbReference type="Pfam" id="PF00763">
    <property type="entry name" value="THF_DHG_CYH"/>
    <property type="match status" value="1"/>
</dbReference>
<dbReference type="InterPro" id="IPR000672">
    <property type="entry name" value="THF_DH/CycHdrlase"/>
</dbReference>
<dbReference type="InterPro" id="IPR036291">
    <property type="entry name" value="NAD(P)-bd_dom_sf"/>
</dbReference>
<comment type="similarity">
    <text evidence="12">Belongs to the tetrahydrofolate dehydrogenase/cyclohydrolase family.</text>
</comment>
<comment type="catalytic activity">
    <reaction evidence="12">
        <text>(6R)-5,10-methenyltetrahydrofolate + H2O = (6R)-10-formyltetrahydrofolate + H(+)</text>
        <dbReference type="Rhea" id="RHEA:23700"/>
        <dbReference type="ChEBI" id="CHEBI:15377"/>
        <dbReference type="ChEBI" id="CHEBI:15378"/>
        <dbReference type="ChEBI" id="CHEBI:57455"/>
        <dbReference type="ChEBI" id="CHEBI:195366"/>
        <dbReference type="EC" id="3.5.4.9"/>
    </reaction>
</comment>
<dbReference type="InterPro" id="IPR020631">
    <property type="entry name" value="THF_DH/CycHdrlase_NAD-bd_dom"/>
</dbReference>
<comment type="function">
    <text evidence="12">Catalyzes the oxidation of 5,10-methylenetetrahydrofolate to 5,10-methenyltetrahydrofolate and then the hydrolysis of 5,10-methenyltetrahydrofolate to 10-formyltetrahydrofolate.</text>
</comment>
<dbReference type="InterPro" id="IPR020630">
    <property type="entry name" value="THF_DH/CycHdrlase_cat_dom"/>
</dbReference>
<proteinExistence type="inferred from homology"/>
<evidence type="ECO:0000256" key="1">
    <source>
        <dbReference type="ARBA" id="ARBA00004777"/>
    </source>
</evidence>
<keyword evidence="4 12" id="KW-0028">Amino-acid biosynthesis</keyword>
<gene>
    <name evidence="12" type="primary">folD</name>
    <name evidence="15" type="ORF">ENQ20_17370</name>
</gene>
<evidence type="ECO:0000256" key="5">
    <source>
        <dbReference type="ARBA" id="ARBA00022755"/>
    </source>
</evidence>
<evidence type="ECO:0000313" key="15">
    <source>
        <dbReference type="EMBL" id="HDX33237.1"/>
    </source>
</evidence>
<evidence type="ECO:0000256" key="4">
    <source>
        <dbReference type="ARBA" id="ARBA00022605"/>
    </source>
</evidence>
<keyword evidence="9 12" id="KW-0368">Histidine biosynthesis</keyword>
<keyword evidence="10 12" id="KW-0486">Methionine biosynthesis</keyword>
<dbReference type="CDD" id="cd01080">
    <property type="entry name" value="NAD_bind_m-THF_DH_Cyclohyd"/>
    <property type="match status" value="1"/>
</dbReference>
<name>A0A7C1FHX5_9CHLR</name>
<feature type="binding site" evidence="12">
    <location>
        <begin position="167"/>
        <end position="169"/>
    </location>
    <ligand>
        <name>NADP(+)</name>
        <dbReference type="ChEBI" id="CHEBI:58349"/>
    </ligand>
</feature>
<dbReference type="GO" id="GO:0000105">
    <property type="term" value="P:L-histidine biosynthetic process"/>
    <property type="evidence" value="ECO:0007669"/>
    <property type="project" value="UniProtKB-KW"/>
</dbReference>
<keyword evidence="8 12" id="KW-0560">Oxidoreductase</keyword>
<dbReference type="UniPathway" id="UPA00193"/>
<comment type="catalytic activity">
    <reaction evidence="12">
        <text>(6R)-5,10-methylene-5,6,7,8-tetrahydrofolate + NADP(+) = (6R)-5,10-methenyltetrahydrofolate + NADPH</text>
        <dbReference type="Rhea" id="RHEA:22812"/>
        <dbReference type="ChEBI" id="CHEBI:15636"/>
        <dbReference type="ChEBI" id="CHEBI:57455"/>
        <dbReference type="ChEBI" id="CHEBI:57783"/>
        <dbReference type="ChEBI" id="CHEBI:58349"/>
        <dbReference type="EC" id="1.5.1.5"/>
    </reaction>
</comment>
<protein>
    <recommendedName>
        <fullName evidence="12">Bifunctional protein FolD</fullName>
    </recommendedName>
    <domain>
        <recommendedName>
            <fullName evidence="12">Methylenetetrahydrofolate dehydrogenase</fullName>
            <ecNumber evidence="12">1.5.1.5</ecNumber>
        </recommendedName>
    </domain>
    <domain>
        <recommendedName>
            <fullName evidence="12">Methenyltetrahydrofolate cyclohydrolase</fullName>
            <ecNumber evidence="12">3.5.4.9</ecNumber>
        </recommendedName>
    </domain>
</protein>
<dbReference type="GO" id="GO:0009086">
    <property type="term" value="P:methionine biosynthetic process"/>
    <property type="evidence" value="ECO:0007669"/>
    <property type="project" value="UniProtKB-KW"/>
</dbReference>
<dbReference type="PRINTS" id="PR00085">
    <property type="entry name" value="THFDHDRGNASE"/>
</dbReference>
<comment type="caution">
    <text evidence="15">The sequence shown here is derived from an EMBL/GenBank/DDBJ whole genome shotgun (WGS) entry which is preliminary data.</text>
</comment>
<dbReference type="GO" id="GO:0005829">
    <property type="term" value="C:cytosol"/>
    <property type="evidence" value="ECO:0007669"/>
    <property type="project" value="TreeGrafter"/>
</dbReference>
<reference evidence="15" key="1">
    <citation type="journal article" date="2020" name="mSystems">
        <title>Genome- and Community-Level Interaction Insights into Carbon Utilization and Element Cycling Functions of Hydrothermarchaeota in Hydrothermal Sediment.</title>
        <authorList>
            <person name="Zhou Z."/>
            <person name="Liu Y."/>
            <person name="Xu W."/>
            <person name="Pan J."/>
            <person name="Luo Z.H."/>
            <person name="Li M."/>
        </authorList>
    </citation>
    <scope>NUCLEOTIDE SEQUENCE [LARGE SCALE GENOMIC DNA]</scope>
    <source>
        <strain evidence="15">SpSt-289</strain>
    </source>
</reference>